<dbReference type="Pfam" id="PF01451">
    <property type="entry name" value="LMWPc"/>
    <property type="match status" value="1"/>
</dbReference>
<comment type="similarity">
    <text evidence="1">Belongs to the low molecular weight phosphotyrosine protein phosphatase family.</text>
</comment>
<dbReference type="InterPro" id="IPR023485">
    <property type="entry name" value="Ptyr_pPase"/>
</dbReference>
<dbReference type="EMBL" id="JRYR02000001">
    <property type="protein sequence ID" value="OHX65901.1"/>
    <property type="molecule type" value="Genomic_DNA"/>
</dbReference>
<name>A0A1S1YY17_FLAPC</name>
<dbReference type="InterPro" id="IPR050438">
    <property type="entry name" value="LMW_PTPase"/>
</dbReference>
<dbReference type="PRINTS" id="PR00719">
    <property type="entry name" value="LMWPTPASE"/>
</dbReference>
<dbReference type="STRING" id="915059.NH26_05810"/>
<dbReference type="SUPFAM" id="SSF52788">
    <property type="entry name" value="Phosphotyrosine protein phosphatases I"/>
    <property type="match status" value="1"/>
</dbReference>
<evidence type="ECO:0000313" key="7">
    <source>
        <dbReference type="EMBL" id="OHX65901.1"/>
    </source>
</evidence>
<feature type="active site" description="Nucleophile" evidence="5">
    <location>
        <position position="11"/>
    </location>
</feature>
<evidence type="ECO:0000256" key="4">
    <source>
        <dbReference type="ARBA" id="ARBA00022912"/>
    </source>
</evidence>
<reference evidence="7 8" key="1">
    <citation type="journal article" date="2012" name="Int. J. Syst. Evol. Microbiol.">
        <title>Flammeovirga pacifica sp. nov., isolated from deep-sea sediment.</title>
        <authorList>
            <person name="Xu H."/>
            <person name="Fu Y."/>
            <person name="Yang N."/>
            <person name="Ding Z."/>
            <person name="Lai Q."/>
            <person name="Zeng R."/>
        </authorList>
    </citation>
    <scope>NUCLEOTIDE SEQUENCE [LARGE SCALE GENOMIC DNA]</scope>
    <source>
        <strain evidence="8">DSM 24597 / LMG 26175 / WPAGA1</strain>
    </source>
</reference>
<evidence type="ECO:0000256" key="5">
    <source>
        <dbReference type="PIRSR" id="PIRSR617867-1"/>
    </source>
</evidence>
<proteinExistence type="inferred from homology"/>
<feature type="domain" description="Phosphotyrosine protein phosphatase I" evidence="6">
    <location>
        <begin position="5"/>
        <end position="154"/>
    </location>
</feature>
<evidence type="ECO:0000256" key="2">
    <source>
        <dbReference type="ARBA" id="ARBA00013064"/>
    </source>
</evidence>
<dbReference type="Gene3D" id="3.40.50.2300">
    <property type="match status" value="1"/>
</dbReference>
<keyword evidence="4" id="KW-0904">Protein phosphatase</keyword>
<accession>A0A1S1YY17</accession>
<protein>
    <recommendedName>
        <fullName evidence="2">protein-tyrosine-phosphatase</fullName>
        <ecNumber evidence="2">3.1.3.48</ecNumber>
    </recommendedName>
</protein>
<dbReference type="RefSeq" id="WP_044219098.1">
    <property type="nucleotide sequence ID" value="NZ_JRYR02000001.1"/>
</dbReference>
<gene>
    <name evidence="7" type="ORF">NH26_05810</name>
</gene>
<dbReference type="AlphaFoldDB" id="A0A1S1YY17"/>
<evidence type="ECO:0000256" key="1">
    <source>
        <dbReference type="ARBA" id="ARBA00011063"/>
    </source>
</evidence>
<evidence type="ECO:0000259" key="6">
    <source>
        <dbReference type="SMART" id="SM00226"/>
    </source>
</evidence>
<dbReference type="PANTHER" id="PTHR11717:SF7">
    <property type="entry name" value="LOW MOLECULAR WEIGHT PHOSPHOTYROSINE PROTEIN PHOSPHATASE"/>
    <property type="match status" value="1"/>
</dbReference>
<evidence type="ECO:0000256" key="3">
    <source>
        <dbReference type="ARBA" id="ARBA00022801"/>
    </source>
</evidence>
<dbReference type="Proteomes" id="UP000179797">
    <property type="component" value="Unassembled WGS sequence"/>
</dbReference>
<dbReference type="InterPro" id="IPR036196">
    <property type="entry name" value="Ptyr_pPase_sf"/>
</dbReference>
<dbReference type="EC" id="3.1.3.48" evidence="2"/>
<feature type="active site" evidence="5">
    <location>
        <position position="17"/>
    </location>
</feature>
<evidence type="ECO:0000313" key="8">
    <source>
        <dbReference type="Proteomes" id="UP000179797"/>
    </source>
</evidence>
<dbReference type="SMART" id="SM00226">
    <property type="entry name" value="LMWPc"/>
    <property type="match status" value="1"/>
</dbReference>
<sequence>MSNKINILFVCLGNICRSPLADGLMVHAIEQRGLDIYFSIDSAGTYAGHAGNRADERMRRTASSHGVELHSIARQFVKADFDLFDHIVVMDDSNYSNVERLAKNDNDRNKIFKLRSYDNQQSNKDVDDPYYGGMQGFENCFSVVNESVNNFLDFLVHENQINTNK</sequence>
<dbReference type="PANTHER" id="PTHR11717">
    <property type="entry name" value="LOW MOLECULAR WEIGHT PROTEIN TYROSINE PHOSPHATASE"/>
    <property type="match status" value="1"/>
</dbReference>
<dbReference type="OrthoDB" id="9784339at2"/>
<dbReference type="GO" id="GO:0004725">
    <property type="term" value="F:protein tyrosine phosphatase activity"/>
    <property type="evidence" value="ECO:0007669"/>
    <property type="project" value="UniProtKB-EC"/>
</dbReference>
<keyword evidence="3" id="KW-0378">Hydrolase</keyword>
<keyword evidence="8" id="KW-1185">Reference proteome</keyword>
<feature type="active site" description="Proton donor" evidence="5">
    <location>
        <position position="128"/>
    </location>
</feature>
<organism evidence="7 8">
    <name type="scientific">Flammeovirga pacifica</name>
    <dbReference type="NCBI Taxonomy" id="915059"/>
    <lineage>
        <taxon>Bacteria</taxon>
        <taxon>Pseudomonadati</taxon>
        <taxon>Bacteroidota</taxon>
        <taxon>Cytophagia</taxon>
        <taxon>Cytophagales</taxon>
        <taxon>Flammeovirgaceae</taxon>
        <taxon>Flammeovirga</taxon>
    </lineage>
</organism>
<comment type="caution">
    <text evidence="7">The sequence shown here is derived from an EMBL/GenBank/DDBJ whole genome shotgun (WGS) entry which is preliminary data.</text>
</comment>
<dbReference type="CDD" id="cd16343">
    <property type="entry name" value="LMWPTP"/>
    <property type="match status" value="1"/>
</dbReference>
<dbReference type="InterPro" id="IPR017867">
    <property type="entry name" value="Tyr_phospatase_low_mol_wt"/>
</dbReference>